<dbReference type="InterPro" id="IPR036291">
    <property type="entry name" value="NAD(P)-bd_dom_sf"/>
</dbReference>
<dbReference type="InterPro" id="IPR013328">
    <property type="entry name" value="6PGD_dom2"/>
</dbReference>
<dbReference type="GO" id="GO:0008926">
    <property type="term" value="F:mannitol-1-phosphate 5-dehydrogenase activity"/>
    <property type="evidence" value="ECO:0007669"/>
    <property type="project" value="UniProtKB-EC"/>
</dbReference>
<dbReference type="SUPFAM" id="SSF51735">
    <property type="entry name" value="NAD(P)-binding Rossmann-fold domains"/>
    <property type="match status" value="1"/>
</dbReference>
<evidence type="ECO:0000256" key="3">
    <source>
        <dbReference type="ARBA" id="ARBA00016219"/>
    </source>
</evidence>
<dbReference type="GO" id="GO:0019594">
    <property type="term" value="P:mannitol metabolic process"/>
    <property type="evidence" value="ECO:0007669"/>
    <property type="project" value="InterPro"/>
</dbReference>
<evidence type="ECO:0000259" key="8">
    <source>
        <dbReference type="Pfam" id="PF08125"/>
    </source>
</evidence>
<evidence type="ECO:0000256" key="1">
    <source>
        <dbReference type="ARBA" id="ARBA00006541"/>
    </source>
</evidence>
<protein>
    <recommendedName>
        <fullName evidence="3">Mannitol-1-phosphate 5-dehydrogenase</fullName>
        <ecNumber evidence="2">1.1.1.17</ecNumber>
    </recommendedName>
</protein>
<gene>
    <name evidence="9" type="ORF">D8S82_18815</name>
</gene>
<dbReference type="Pfam" id="PF01232">
    <property type="entry name" value="Mannitol_dh"/>
    <property type="match status" value="1"/>
</dbReference>
<proteinExistence type="inferred from homology"/>
<name>A0A544VYJ5_9MYCO</name>
<dbReference type="AlphaFoldDB" id="A0A544VYJ5"/>
<evidence type="ECO:0000313" key="10">
    <source>
        <dbReference type="Proteomes" id="UP000315759"/>
    </source>
</evidence>
<dbReference type="InterPro" id="IPR023027">
    <property type="entry name" value="Mannitol_DH_CS"/>
</dbReference>
<keyword evidence="10" id="KW-1185">Reference proteome</keyword>
<feature type="domain" description="Mannitol dehydrogenase N-terminal" evidence="7">
    <location>
        <begin position="25"/>
        <end position="271"/>
    </location>
</feature>
<dbReference type="Pfam" id="PF08125">
    <property type="entry name" value="Mannitol_dh_C"/>
    <property type="match status" value="1"/>
</dbReference>
<reference evidence="9 10" key="1">
    <citation type="submission" date="2018-10" db="EMBL/GenBank/DDBJ databases">
        <title>Draft genome of Mycobacterium hodleri strain B.</title>
        <authorList>
            <person name="Amande T.J."/>
            <person name="Mcgenity T.J."/>
        </authorList>
    </citation>
    <scope>NUCLEOTIDE SEQUENCE [LARGE SCALE GENOMIC DNA]</scope>
    <source>
        <strain evidence="9 10">B</strain>
    </source>
</reference>
<dbReference type="InterPro" id="IPR008927">
    <property type="entry name" value="6-PGluconate_DH-like_C_sf"/>
</dbReference>
<evidence type="ECO:0000313" key="9">
    <source>
        <dbReference type="EMBL" id="TQR85051.1"/>
    </source>
</evidence>
<dbReference type="InterPro" id="IPR013118">
    <property type="entry name" value="Mannitol_DH_C"/>
</dbReference>
<keyword evidence="4" id="KW-0560">Oxidoreductase</keyword>
<comment type="caution">
    <text evidence="9">The sequence shown here is derived from an EMBL/GenBank/DDBJ whole genome shotgun (WGS) entry which is preliminary data.</text>
</comment>
<dbReference type="InterPro" id="IPR000669">
    <property type="entry name" value="Mannitol_DH"/>
</dbReference>
<dbReference type="EC" id="1.1.1.17" evidence="2"/>
<dbReference type="Gene3D" id="3.40.50.720">
    <property type="entry name" value="NAD(P)-binding Rossmann-like Domain"/>
    <property type="match status" value="1"/>
</dbReference>
<dbReference type="PRINTS" id="PR00084">
    <property type="entry name" value="MTLDHDRGNASE"/>
</dbReference>
<evidence type="ECO:0000256" key="2">
    <source>
        <dbReference type="ARBA" id="ARBA00012939"/>
    </source>
</evidence>
<dbReference type="Gene3D" id="1.10.1040.10">
    <property type="entry name" value="N-(1-d-carboxylethyl)-l-norvaline Dehydrogenase, domain 2"/>
    <property type="match status" value="1"/>
</dbReference>
<accession>A0A544VYJ5</accession>
<evidence type="ECO:0000259" key="7">
    <source>
        <dbReference type="Pfam" id="PF01232"/>
    </source>
</evidence>
<dbReference type="PANTHER" id="PTHR43362:SF1">
    <property type="entry name" value="MANNITOL DEHYDROGENASE 2-RELATED"/>
    <property type="match status" value="1"/>
</dbReference>
<feature type="domain" description="Mannitol dehydrogenase C-terminal" evidence="8">
    <location>
        <begin position="281"/>
        <end position="405"/>
    </location>
</feature>
<dbReference type="RefSeq" id="WP_142553554.1">
    <property type="nucleotide sequence ID" value="NZ_VIFX01000024.1"/>
</dbReference>
<evidence type="ECO:0000256" key="4">
    <source>
        <dbReference type="ARBA" id="ARBA00023002"/>
    </source>
</evidence>
<keyword evidence="5" id="KW-0520">NAD</keyword>
<dbReference type="SUPFAM" id="SSF48179">
    <property type="entry name" value="6-phosphogluconate dehydrogenase C-terminal domain-like"/>
    <property type="match status" value="1"/>
</dbReference>
<comment type="catalytic activity">
    <reaction evidence="6">
        <text>D-mannitol 1-phosphate + NAD(+) = beta-D-fructose 6-phosphate + NADH + H(+)</text>
        <dbReference type="Rhea" id="RHEA:19661"/>
        <dbReference type="ChEBI" id="CHEBI:15378"/>
        <dbReference type="ChEBI" id="CHEBI:57540"/>
        <dbReference type="ChEBI" id="CHEBI:57634"/>
        <dbReference type="ChEBI" id="CHEBI:57945"/>
        <dbReference type="ChEBI" id="CHEBI:61381"/>
        <dbReference type="EC" id="1.1.1.17"/>
    </reaction>
</comment>
<organism evidence="9 10">
    <name type="scientific">Mycolicibacterium hodleri</name>
    <dbReference type="NCBI Taxonomy" id="49897"/>
    <lineage>
        <taxon>Bacteria</taxon>
        <taxon>Bacillati</taxon>
        <taxon>Actinomycetota</taxon>
        <taxon>Actinomycetes</taxon>
        <taxon>Mycobacteriales</taxon>
        <taxon>Mycobacteriaceae</taxon>
        <taxon>Mycolicibacterium</taxon>
    </lineage>
</organism>
<dbReference type="InterPro" id="IPR013131">
    <property type="entry name" value="Mannitol_DH_N"/>
</dbReference>
<dbReference type="PANTHER" id="PTHR43362">
    <property type="entry name" value="MANNITOL DEHYDROGENASE DSF1-RELATED"/>
    <property type="match status" value="1"/>
</dbReference>
<evidence type="ECO:0000256" key="5">
    <source>
        <dbReference type="ARBA" id="ARBA00023027"/>
    </source>
</evidence>
<comment type="similarity">
    <text evidence="1">Belongs to the mannitol dehydrogenase family.</text>
</comment>
<dbReference type="Proteomes" id="UP000315759">
    <property type="component" value="Unassembled WGS sequence"/>
</dbReference>
<dbReference type="InterPro" id="IPR050988">
    <property type="entry name" value="Mannitol_DH/Oxidoreductase"/>
</dbReference>
<dbReference type="PROSITE" id="PS00974">
    <property type="entry name" value="MANNITOL_DHGENASE"/>
    <property type="match status" value="1"/>
</dbReference>
<evidence type="ECO:0000256" key="6">
    <source>
        <dbReference type="ARBA" id="ARBA00048615"/>
    </source>
</evidence>
<dbReference type="EMBL" id="VIFX01000024">
    <property type="protein sequence ID" value="TQR85051.1"/>
    <property type="molecule type" value="Genomic_DNA"/>
</dbReference>
<sequence>MLRLSRQTTPTGALLGASAGDATGMVHLGLGNFHRAHTAVYTAQALAAEPGEWGIHGFANRSHDVVTAMRAQDGRYSVLELSERGRRAAVVDVHRGLGVLADEPEAFVAAVAAPANRILTLTVSEVGYCRSPRNGRLDVDDDDVRADLADPANPRSTIGLVARGLAVRAANGAPMTVLSCDNLQSNGHVTRAVVTEFLHASSAPEDVLAFVRDHVTFPNSMVDRIVPSTTSGTVTDVGELLGVDDRCPVPAEEFTMWVLEDDFAAGRPAWDRAGAIISDEVEAYELVKLRLLNGSHSLIAYLGILDGQGTIADAWAQPFVRDAVRACITHEYLPTIALPRDFGVDAYLDSLSHRWANSALGHRTSQVGTDGSVKLLQRVPEPALIALRDGKIPHLLALTVAGWIVSVAPPAGVDAGPYAGEIREPARDRLAEVTRGAAGPREHALAVLRGGFLPDDLVAHDAFTDRVADLVAVIARSGIRAAAQDAVDAVDNRRVS</sequence>